<dbReference type="InterPro" id="IPR023796">
    <property type="entry name" value="Serpin_dom"/>
</dbReference>
<sequence length="379" mass="39185">MQTSLLSHVSAANDLTARWCAATGSGDFVLSGCGVWPLLGLLASAADEPARAELAAATGLPAADARAGALRLLESLSAAESVAGALGLWVRRDVELRPEWAGALPAGTIEPLTGQSALDDWAARHTAGLIPRFPLTLTPETAMLLATAVVARTAWSDPFHDDVLEPVSGPWRGHRGPGLARYSKQLGDAALLGGSDPVTRVVVRGNGDLDVHLLLGDGPPGEVLGAGFGALDGTVGIRADLPVGTHGPGLTVEATRAMSDTLRIQLPPFEIRSSHDLLADPGLFGLHTATDHTRGHFPAVSATPLAVDSATQSALARFTREGFEAAAVTAVAFAVAAALFPPRRTVEIAVAFDRPFGFLAVHRPTGLVVVAGWVEQPPT</sequence>
<dbReference type="SUPFAM" id="SSF56574">
    <property type="entry name" value="Serpins"/>
    <property type="match status" value="2"/>
</dbReference>
<proteinExistence type="predicted"/>
<dbReference type="Gene3D" id="3.30.497.10">
    <property type="entry name" value="Antithrombin, subunit I, domain 2"/>
    <property type="match status" value="2"/>
</dbReference>
<accession>A0A7K0DTI1</accession>
<dbReference type="Pfam" id="PF00079">
    <property type="entry name" value="Serpin"/>
    <property type="match status" value="2"/>
</dbReference>
<dbReference type="InterPro" id="IPR042178">
    <property type="entry name" value="Serpin_sf_1"/>
</dbReference>
<gene>
    <name evidence="2" type="ORF">NRB56_46350</name>
</gene>
<organism evidence="2 3">
    <name type="scientific">Nocardia aurantia</name>
    <dbReference type="NCBI Taxonomy" id="2585199"/>
    <lineage>
        <taxon>Bacteria</taxon>
        <taxon>Bacillati</taxon>
        <taxon>Actinomycetota</taxon>
        <taxon>Actinomycetes</taxon>
        <taxon>Mycobacteriales</taxon>
        <taxon>Nocardiaceae</taxon>
        <taxon>Nocardia</taxon>
    </lineage>
</organism>
<evidence type="ECO:0000313" key="2">
    <source>
        <dbReference type="EMBL" id="MQY29046.1"/>
    </source>
</evidence>
<name>A0A7K0DTI1_9NOCA</name>
<protein>
    <recommendedName>
        <fullName evidence="1">Serpin domain-containing protein</fullName>
    </recommendedName>
</protein>
<feature type="domain" description="Serpin" evidence="1">
    <location>
        <begin position="13"/>
        <end position="161"/>
    </location>
</feature>
<dbReference type="InterPro" id="IPR036186">
    <property type="entry name" value="Serpin_sf"/>
</dbReference>
<comment type="caution">
    <text evidence="2">The sequence shown here is derived from an EMBL/GenBank/DDBJ whole genome shotgun (WGS) entry which is preliminary data.</text>
</comment>
<dbReference type="GO" id="GO:0004867">
    <property type="term" value="F:serine-type endopeptidase inhibitor activity"/>
    <property type="evidence" value="ECO:0007669"/>
    <property type="project" value="InterPro"/>
</dbReference>
<evidence type="ECO:0000259" key="1">
    <source>
        <dbReference type="Pfam" id="PF00079"/>
    </source>
</evidence>
<keyword evidence="3" id="KW-1185">Reference proteome</keyword>
<feature type="domain" description="Serpin" evidence="1">
    <location>
        <begin position="257"/>
        <end position="377"/>
    </location>
</feature>
<dbReference type="PANTHER" id="PTHR11461">
    <property type="entry name" value="SERINE PROTEASE INHIBITOR, SERPIN"/>
    <property type="match status" value="1"/>
</dbReference>
<dbReference type="Proteomes" id="UP000431401">
    <property type="component" value="Unassembled WGS sequence"/>
</dbReference>
<dbReference type="InterPro" id="IPR000215">
    <property type="entry name" value="Serpin_fam"/>
</dbReference>
<dbReference type="GO" id="GO:0005615">
    <property type="term" value="C:extracellular space"/>
    <property type="evidence" value="ECO:0007669"/>
    <property type="project" value="InterPro"/>
</dbReference>
<evidence type="ECO:0000313" key="3">
    <source>
        <dbReference type="Proteomes" id="UP000431401"/>
    </source>
</evidence>
<dbReference type="PANTHER" id="PTHR11461:SF211">
    <property type="entry name" value="GH10112P-RELATED"/>
    <property type="match status" value="1"/>
</dbReference>
<dbReference type="AlphaFoldDB" id="A0A7K0DTI1"/>
<dbReference type="RefSeq" id="WP_319943392.1">
    <property type="nucleotide sequence ID" value="NZ_WEGI01000010.1"/>
</dbReference>
<dbReference type="EMBL" id="WEGI01000010">
    <property type="protein sequence ID" value="MQY29046.1"/>
    <property type="molecule type" value="Genomic_DNA"/>
</dbReference>
<reference evidence="2 3" key="1">
    <citation type="submission" date="2019-10" db="EMBL/GenBank/DDBJ databases">
        <title>Nocardia macrotermitis sp. nov. and Nocardia aurantia sp. nov., isolated from the gut of fungus growing-termite Macrotermes natalensis.</title>
        <authorList>
            <person name="Benndorf R."/>
            <person name="Schwitalla J."/>
            <person name="Martin K."/>
            <person name="De Beer W."/>
            <person name="Kaster A.-K."/>
            <person name="Vollmers J."/>
            <person name="Poulsen M."/>
            <person name="Beemelmanns C."/>
        </authorList>
    </citation>
    <scope>NUCLEOTIDE SEQUENCE [LARGE SCALE GENOMIC DNA]</scope>
    <source>
        <strain evidence="2 3">RB56</strain>
    </source>
</reference>